<organism evidence="1 2">
    <name type="scientific">Runella defluvii</name>
    <dbReference type="NCBI Taxonomy" id="370973"/>
    <lineage>
        <taxon>Bacteria</taxon>
        <taxon>Pseudomonadati</taxon>
        <taxon>Bacteroidota</taxon>
        <taxon>Cytophagia</taxon>
        <taxon>Cytophagales</taxon>
        <taxon>Spirosomataceae</taxon>
        <taxon>Runella</taxon>
    </lineage>
</organism>
<dbReference type="EMBL" id="JACIBY010000009">
    <property type="protein sequence ID" value="MBB3840186.1"/>
    <property type="molecule type" value="Genomic_DNA"/>
</dbReference>
<dbReference type="PANTHER" id="PTHR10151:SF120">
    <property type="entry name" value="BIS(5'-ADENOSYL)-TRIPHOSPHATASE"/>
    <property type="match status" value="1"/>
</dbReference>
<dbReference type="AlphaFoldDB" id="A0A7W5ZNL9"/>
<accession>A0A7W5ZNL9</accession>
<gene>
    <name evidence="1" type="ORF">FHS57_004199</name>
</gene>
<dbReference type="RefSeq" id="WP_183977000.1">
    <property type="nucleotide sequence ID" value="NZ_JACIBY010000009.1"/>
</dbReference>
<dbReference type="GO" id="GO:0016787">
    <property type="term" value="F:hydrolase activity"/>
    <property type="evidence" value="ECO:0007669"/>
    <property type="project" value="UniProtKB-ARBA"/>
</dbReference>
<protein>
    <recommendedName>
        <fullName evidence="3">Alkaline phosphatase family protein</fullName>
    </recommendedName>
</protein>
<dbReference type="InterPro" id="IPR002591">
    <property type="entry name" value="Phosphodiest/P_Trfase"/>
</dbReference>
<evidence type="ECO:0000313" key="2">
    <source>
        <dbReference type="Proteomes" id="UP000541352"/>
    </source>
</evidence>
<dbReference type="PANTHER" id="PTHR10151">
    <property type="entry name" value="ECTONUCLEOTIDE PYROPHOSPHATASE/PHOSPHODIESTERASE"/>
    <property type="match status" value="1"/>
</dbReference>
<dbReference type="Gene3D" id="3.40.720.10">
    <property type="entry name" value="Alkaline Phosphatase, subunit A"/>
    <property type="match status" value="1"/>
</dbReference>
<name>A0A7W5ZNL9_9BACT</name>
<sequence length="418" mass="48379">MKYFRTLVQAGVIFWGLSMGVEAQTRTPKSLFVIVDGIASDVIEKLDLPNLKAIGHPGGYTRAYVGGKKNTYSQTPTISAVGYNSLLTGTWVNKHNVWDNNIKEPNYHYWTIFRFFEEQYPYKKTAIFSTWLDNRTKLLGTGLPQTNHLKVDYYFDGFELDTLHYPHDVEKEYIHKIDERVVEEAARYIKDESPDLTWVYLEYTDDMGHKYGDSEQFTKAVKIMDNQMGKLWKAIQYREANFKEDWQVFITTDHGRDVASGRNHGGQSERERSTWIVTNAKGLNDYFGDKKKQNVLPAVVDIMPTMAKHLQINIPKEQAFEVDGTPLTGKLSFIDMSVKKESSTIQVGWKAFEKKEKVKVWATTTNHFEEGGYDLYWLMDEVPIENEKTVIDVSKLPSKLYKIVIEAKFNLQNKWVVE</sequence>
<keyword evidence="2" id="KW-1185">Reference proteome</keyword>
<proteinExistence type="predicted"/>
<dbReference type="InterPro" id="IPR017850">
    <property type="entry name" value="Alkaline_phosphatase_core_sf"/>
</dbReference>
<dbReference type="Proteomes" id="UP000541352">
    <property type="component" value="Unassembled WGS sequence"/>
</dbReference>
<evidence type="ECO:0008006" key="3">
    <source>
        <dbReference type="Google" id="ProtNLM"/>
    </source>
</evidence>
<dbReference type="SUPFAM" id="SSF53649">
    <property type="entry name" value="Alkaline phosphatase-like"/>
    <property type="match status" value="1"/>
</dbReference>
<reference evidence="1 2" key="1">
    <citation type="submission" date="2020-08" db="EMBL/GenBank/DDBJ databases">
        <title>Genomic Encyclopedia of Type Strains, Phase IV (KMG-IV): sequencing the most valuable type-strain genomes for metagenomic binning, comparative biology and taxonomic classification.</title>
        <authorList>
            <person name="Goeker M."/>
        </authorList>
    </citation>
    <scope>NUCLEOTIDE SEQUENCE [LARGE SCALE GENOMIC DNA]</scope>
    <source>
        <strain evidence="1 2">DSM 17976</strain>
    </source>
</reference>
<dbReference type="Pfam" id="PF01663">
    <property type="entry name" value="Phosphodiest"/>
    <property type="match status" value="1"/>
</dbReference>
<evidence type="ECO:0000313" key="1">
    <source>
        <dbReference type="EMBL" id="MBB3840186.1"/>
    </source>
</evidence>
<comment type="caution">
    <text evidence="1">The sequence shown here is derived from an EMBL/GenBank/DDBJ whole genome shotgun (WGS) entry which is preliminary data.</text>
</comment>